<keyword evidence="5" id="KW-1015">Disulfide bond</keyword>
<sequence length="205" mass="22761">MASLKIIIAVIALIAVIGIAFALMSQKPEYPDIANPIPVKGNPDAKVIVEEFSDFQCPACISTFPYVQEIINNNKDKIRFEYRQFPLPSHNYAFKSSEASLCAQDAGKFWEYHDELFKAKGVLDSESLVKYAERVGIDKASFNNCLYSGKKEAKVNSEIAEGEQKGVNGTPTFFVNGEKVQGIYLSEIIANLKALVEKKILEAEK</sequence>
<organism evidence="8 9">
    <name type="scientific">Candidatus Iainarchaeum sp</name>
    <dbReference type="NCBI Taxonomy" id="3101447"/>
    <lineage>
        <taxon>Archaea</taxon>
        <taxon>Candidatus Iainarchaeota</taxon>
        <taxon>Candidatus Iainarchaeia</taxon>
        <taxon>Candidatus Iainarchaeales</taxon>
        <taxon>Candidatus Iainarchaeaceae</taxon>
        <taxon>Candidatus Iainarchaeum</taxon>
    </lineage>
</organism>
<keyword evidence="6" id="KW-0676">Redox-active center</keyword>
<name>A0A7J4JYT4_9ARCH</name>
<dbReference type="GO" id="GO:0016491">
    <property type="term" value="F:oxidoreductase activity"/>
    <property type="evidence" value="ECO:0007669"/>
    <property type="project" value="UniProtKB-KW"/>
</dbReference>
<gene>
    <name evidence="8" type="ORF">HA222_02025</name>
</gene>
<evidence type="ECO:0000256" key="6">
    <source>
        <dbReference type="ARBA" id="ARBA00023284"/>
    </source>
</evidence>
<protein>
    <submittedName>
        <fullName evidence="8">Thioredoxin domain-containing protein</fullName>
    </submittedName>
</protein>
<evidence type="ECO:0000313" key="8">
    <source>
        <dbReference type="EMBL" id="HIH21425.1"/>
    </source>
</evidence>
<dbReference type="PANTHER" id="PTHR13887">
    <property type="entry name" value="GLUTATHIONE S-TRANSFERASE KAPPA"/>
    <property type="match status" value="1"/>
</dbReference>
<evidence type="ECO:0000313" key="9">
    <source>
        <dbReference type="Proteomes" id="UP000590964"/>
    </source>
</evidence>
<dbReference type="EMBL" id="DUFW01000029">
    <property type="protein sequence ID" value="HIH21425.1"/>
    <property type="molecule type" value="Genomic_DNA"/>
</dbReference>
<evidence type="ECO:0000256" key="4">
    <source>
        <dbReference type="ARBA" id="ARBA00023002"/>
    </source>
</evidence>
<proteinExistence type="inferred from homology"/>
<dbReference type="InterPro" id="IPR012336">
    <property type="entry name" value="Thioredoxin-like_fold"/>
</dbReference>
<comment type="similarity">
    <text evidence="1">Belongs to the thioredoxin family. DsbA subfamily.</text>
</comment>
<dbReference type="Proteomes" id="UP000590964">
    <property type="component" value="Unassembled WGS sequence"/>
</dbReference>
<evidence type="ECO:0000256" key="1">
    <source>
        <dbReference type="ARBA" id="ARBA00005791"/>
    </source>
</evidence>
<keyword evidence="3" id="KW-0732">Signal</keyword>
<dbReference type="Pfam" id="PF13462">
    <property type="entry name" value="Thioredoxin_4"/>
    <property type="match status" value="1"/>
</dbReference>
<evidence type="ECO:0000259" key="7">
    <source>
        <dbReference type="Pfam" id="PF13462"/>
    </source>
</evidence>
<evidence type="ECO:0000256" key="5">
    <source>
        <dbReference type="ARBA" id="ARBA00023157"/>
    </source>
</evidence>
<keyword evidence="4" id="KW-0560">Oxidoreductase</keyword>
<comment type="caution">
    <text evidence="8">The sequence shown here is derived from an EMBL/GenBank/DDBJ whole genome shotgun (WGS) entry which is preliminary data.</text>
</comment>
<dbReference type="PANTHER" id="PTHR13887:SF14">
    <property type="entry name" value="DISULFIDE BOND FORMATION PROTEIN D"/>
    <property type="match status" value="1"/>
</dbReference>
<dbReference type="Gene3D" id="3.40.30.10">
    <property type="entry name" value="Glutaredoxin"/>
    <property type="match status" value="1"/>
</dbReference>
<feature type="domain" description="Thioredoxin-like fold" evidence="7">
    <location>
        <begin position="39"/>
        <end position="181"/>
    </location>
</feature>
<comment type="similarity">
    <text evidence="2">Belongs to the glutaredoxin family.</text>
</comment>
<dbReference type="SUPFAM" id="SSF52833">
    <property type="entry name" value="Thioredoxin-like"/>
    <property type="match status" value="1"/>
</dbReference>
<evidence type="ECO:0000256" key="3">
    <source>
        <dbReference type="ARBA" id="ARBA00022729"/>
    </source>
</evidence>
<dbReference type="AlphaFoldDB" id="A0A7J4JYT4"/>
<evidence type="ECO:0000256" key="2">
    <source>
        <dbReference type="ARBA" id="ARBA00007787"/>
    </source>
</evidence>
<dbReference type="InterPro" id="IPR036249">
    <property type="entry name" value="Thioredoxin-like_sf"/>
</dbReference>
<accession>A0A7J4JYT4</accession>
<reference evidence="9" key="1">
    <citation type="journal article" date="2020" name="bioRxiv">
        <title>A rank-normalized archaeal taxonomy based on genome phylogeny resolves widespread incomplete and uneven classifications.</title>
        <authorList>
            <person name="Rinke C."/>
            <person name="Chuvochina M."/>
            <person name="Mussig A.J."/>
            <person name="Chaumeil P.-A."/>
            <person name="Waite D.W."/>
            <person name="Whitman W.B."/>
            <person name="Parks D.H."/>
            <person name="Hugenholtz P."/>
        </authorList>
    </citation>
    <scope>NUCLEOTIDE SEQUENCE [LARGE SCALE GENOMIC DNA]</scope>
</reference>